<evidence type="ECO:0000313" key="2">
    <source>
        <dbReference type="EMBL" id="KJH40615.1"/>
    </source>
</evidence>
<keyword evidence="3" id="KW-1185">Reference proteome</keyword>
<name>A0A0D8X7S5_DICVI</name>
<proteinExistence type="predicted"/>
<dbReference type="InterPro" id="IPR007284">
    <property type="entry name" value="Ground-like_dom"/>
</dbReference>
<gene>
    <name evidence="2" type="ORF">DICVIV_13425</name>
</gene>
<feature type="domain" description="Ground-like" evidence="1">
    <location>
        <begin position="471"/>
        <end position="548"/>
    </location>
</feature>
<dbReference type="Pfam" id="PF04155">
    <property type="entry name" value="Ground-like"/>
    <property type="match status" value="5"/>
</dbReference>
<evidence type="ECO:0000313" key="3">
    <source>
        <dbReference type="Proteomes" id="UP000053766"/>
    </source>
</evidence>
<evidence type="ECO:0000259" key="1">
    <source>
        <dbReference type="Pfam" id="PF04155"/>
    </source>
</evidence>
<sequence length="837" mass="93813">MVILNLIERLRAENNLKKEKSRLKDGYSNHGTFKLISIKKKYISHLGIMSSSFQLILSLTLITQLLSVYQSKNYTTNLSYYHATHADTINIVRKKRAPSADCTTLSIDVTHSLIDSICCDPSIPIFVDDQLNTNNGMGAISRAVQQRVQAQYNVSFEMIISESDFVVNTYYSGPRQCKFETERYFVALYQTPIQYDITDVVRENILASVDSGDPLGWKESPLLQPEQAPGTPSPTIMESTNATCSRRTQVAADEPYAFSSNECCDTNLNMIIKDAAELSRNALHLGDAAKYIQRRIQLQYGTSYEVIMSKSNFALSTFYHGINSCKIQDEDYYYLAYATPYDPFNIPQEDYLASIDAEEPLGSTRNANLRGDFPDIRIEPSAGEDLSLQPNVSLARILMYEGAGGPGRTSDQVTNITGEVVFTGEENLDIVTVINGFHVGGTRTLGMVKSLGKIGLPPGTHCDRENRTGDICCNSALFETMSDAFYELSSSPQFSFSSAGNIASRRVQLRFQQSYEVIVSSGDFSVSSYAFGDQICKYRERGFVAIAYATPVQYDITDTELENYYSMISARDNLGAFEPFLPGQRPFHTPLAIYTTGVRAGLPVGSHCLPDERAGSKCCSVPLFEAMQAAYEMVINQADFDPYDLRLIARAIQNNAEERLQMSVEVIISKDDFAYSSAYFGNNICKYRVDRYYLMAYVTPIQYAIHTEFYEDTGAAISINCPAELTYVIGDVCCDGTLHYEMIRVIDEAIIRVPVGQHNRSAIATAITRNSELRFNTTFETVLARSNFLWKTHVYNERMCKIQSYGYNVISIESSKEPPPLSDLTEVIMVGYWRIFQ</sequence>
<feature type="domain" description="Ground-like" evidence="1">
    <location>
        <begin position="615"/>
        <end position="697"/>
    </location>
</feature>
<reference evidence="2 3" key="1">
    <citation type="submission" date="2013-11" db="EMBL/GenBank/DDBJ databases">
        <title>Draft genome of the bovine lungworm Dictyocaulus viviparus.</title>
        <authorList>
            <person name="Mitreva M."/>
        </authorList>
    </citation>
    <scope>NUCLEOTIDE SEQUENCE [LARGE SCALE GENOMIC DNA]</scope>
    <source>
        <strain evidence="2 3">HannoverDv2000</strain>
    </source>
</reference>
<dbReference type="AlphaFoldDB" id="A0A0D8X7S5"/>
<protein>
    <submittedName>
        <fullName evidence="2">Ground-like domain protein</fullName>
    </submittedName>
</protein>
<dbReference type="STRING" id="29172.A0A0D8X7S5"/>
<dbReference type="PANTHER" id="PTHR31967">
    <property type="entry name" value="GROUNDHOG (HEDGEHOG-LIKE FAMILY)-RELATED"/>
    <property type="match status" value="1"/>
</dbReference>
<accession>A0A0D8X7S5</accession>
<feature type="domain" description="Ground-like" evidence="1">
    <location>
        <begin position="116"/>
        <end position="189"/>
    </location>
</feature>
<feature type="domain" description="Ground-like" evidence="1">
    <location>
        <begin position="731"/>
        <end position="809"/>
    </location>
</feature>
<organism evidence="2 3">
    <name type="scientific">Dictyocaulus viviparus</name>
    <name type="common">Bovine lungworm</name>
    <dbReference type="NCBI Taxonomy" id="29172"/>
    <lineage>
        <taxon>Eukaryota</taxon>
        <taxon>Metazoa</taxon>
        <taxon>Ecdysozoa</taxon>
        <taxon>Nematoda</taxon>
        <taxon>Chromadorea</taxon>
        <taxon>Rhabditida</taxon>
        <taxon>Rhabditina</taxon>
        <taxon>Rhabditomorpha</taxon>
        <taxon>Strongyloidea</taxon>
        <taxon>Metastrongylidae</taxon>
        <taxon>Dictyocaulus</taxon>
    </lineage>
</organism>
<dbReference type="Proteomes" id="UP000053766">
    <property type="component" value="Unassembled WGS sequence"/>
</dbReference>
<dbReference type="OrthoDB" id="5212at2759"/>
<feature type="domain" description="Ground-like" evidence="1">
    <location>
        <begin position="261"/>
        <end position="337"/>
    </location>
</feature>
<dbReference type="EMBL" id="KN717081">
    <property type="protein sequence ID" value="KJH40615.1"/>
    <property type="molecule type" value="Genomic_DNA"/>
</dbReference>
<reference evidence="3" key="2">
    <citation type="journal article" date="2016" name="Sci. Rep.">
        <title>Dictyocaulus viviparus genome, variome and transcriptome elucidate lungworm biology and support future intervention.</title>
        <authorList>
            <person name="McNulty S.N."/>
            <person name="Strube C."/>
            <person name="Rosa B.A."/>
            <person name="Martin J.C."/>
            <person name="Tyagi R."/>
            <person name="Choi Y.J."/>
            <person name="Wang Q."/>
            <person name="Hallsworth Pepin K."/>
            <person name="Zhang X."/>
            <person name="Ozersky P."/>
            <person name="Wilson R.K."/>
            <person name="Sternberg P.W."/>
            <person name="Gasser R.B."/>
            <person name="Mitreva M."/>
        </authorList>
    </citation>
    <scope>NUCLEOTIDE SEQUENCE [LARGE SCALE GENOMIC DNA]</scope>
    <source>
        <strain evidence="3">HannoverDv2000</strain>
    </source>
</reference>